<reference evidence="1" key="1">
    <citation type="submission" date="2014-09" db="EMBL/GenBank/DDBJ databases">
        <authorList>
            <person name="Magalhaes I.L.F."/>
            <person name="Oliveira U."/>
            <person name="Santos F.R."/>
            <person name="Vidigal T.H.D.A."/>
            <person name="Brescovit A.D."/>
            <person name="Santos A.J."/>
        </authorList>
    </citation>
    <scope>NUCLEOTIDE SEQUENCE</scope>
    <source>
        <tissue evidence="1">Shoot tissue taken approximately 20 cm above the soil surface</tissue>
    </source>
</reference>
<sequence length="79" mass="9348">MLDNVYKAAASRCYGVESCGELRRQVILRQSYICFCRHICFWLCKNHITCYLPGRIVKLEFVYITILMMNEYLSTQLDV</sequence>
<proteinExistence type="predicted"/>
<protein>
    <submittedName>
        <fullName evidence="1">Uncharacterized protein</fullName>
    </submittedName>
</protein>
<dbReference type="AlphaFoldDB" id="A0A0A9GSB9"/>
<organism evidence="1">
    <name type="scientific">Arundo donax</name>
    <name type="common">Giant reed</name>
    <name type="synonym">Donax arundinaceus</name>
    <dbReference type="NCBI Taxonomy" id="35708"/>
    <lineage>
        <taxon>Eukaryota</taxon>
        <taxon>Viridiplantae</taxon>
        <taxon>Streptophyta</taxon>
        <taxon>Embryophyta</taxon>
        <taxon>Tracheophyta</taxon>
        <taxon>Spermatophyta</taxon>
        <taxon>Magnoliopsida</taxon>
        <taxon>Liliopsida</taxon>
        <taxon>Poales</taxon>
        <taxon>Poaceae</taxon>
        <taxon>PACMAD clade</taxon>
        <taxon>Arundinoideae</taxon>
        <taxon>Arundineae</taxon>
        <taxon>Arundo</taxon>
    </lineage>
</organism>
<dbReference type="EMBL" id="GBRH01170549">
    <property type="protein sequence ID" value="JAE27347.1"/>
    <property type="molecule type" value="Transcribed_RNA"/>
</dbReference>
<name>A0A0A9GSB9_ARUDO</name>
<reference evidence="1" key="2">
    <citation type="journal article" date="2015" name="Data Brief">
        <title>Shoot transcriptome of the giant reed, Arundo donax.</title>
        <authorList>
            <person name="Barrero R.A."/>
            <person name="Guerrero F.D."/>
            <person name="Moolhuijzen P."/>
            <person name="Goolsby J.A."/>
            <person name="Tidwell J."/>
            <person name="Bellgard S.E."/>
            <person name="Bellgard M.I."/>
        </authorList>
    </citation>
    <scope>NUCLEOTIDE SEQUENCE</scope>
    <source>
        <tissue evidence="1">Shoot tissue taken approximately 20 cm above the soil surface</tissue>
    </source>
</reference>
<evidence type="ECO:0000313" key="1">
    <source>
        <dbReference type="EMBL" id="JAE27347.1"/>
    </source>
</evidence>
<accession>A0A0A9GSB9</accession>